<dbReference type="Pfam" id="PF03129">
    <property type="entry name" value="HGTP_anticodon"/>
    <property type="match status" value="1"/>
</dbReference>
<feature type="domain" description="Aminoacyl-transfer RNA synthetases class-II family profile" evidence="14">
    <location>
        <begin position="30"/>
        <end position="296"/>
    </location>
</feature>
<dbReference type="Pfam" id="PF00587">
    <property type="entry name" value="tRNA-synt_2b"/>
    <property type="match status" value="1"/>
</dbReference>
<dbReference type="InterPro" id="IPR033728">
    <property type="entry name" value="ThrRS_core"/>
</dbReference>
<dbReference type="InterPro" id="IPR047246">
    <property type="entry name" value="ThrRS_anticodon"/>
</dbReference>
<dbReference type="InterPro" id="IPR002320">
    <property type="entry name" value="Thr-tRNA-ligase_IIa"/>
</dbReference>
<evidence type="ECO:0000259" key="14">
    <source>
        <dbReference type="PROSITE" id="PS50862"/>
    </source>
</evidence>
<dbReference type="AlphaFoldDB" id="A0A6C0C8P6"/>
<name>A0A6C0C8P6_9ZZZZ</name>
<dbReference type="NCBIfam" id="TIGR00418">
    <property type="entry name" value="thrS"/>
    <property type="match status" value="1"/>
</dbReference>
<dbReference type="GO" id="GO:0005524">
    <property type="term" value="F:ATP binding"/>
    <property type="evidence" value="ECO:0007669"/>
    <property type="project" value="UniProtKB-KW"/>
</dbReference>
<evidence type="ECO:0000256" key="10">
    <source>
        <dbReference type="ARBA" id="ARBA00022917"/>
    </source>
</evidence>
<accession>A0A6C0C8P6</accession>
<evidence type="ECO:0000256" key="1">
    <source>
        <dbReference type="ARBA" id="ARBA00004496"/>
    </source>
</evidence>
<dbReference type="GO" id="GO:0004829">
    <property type="term" value="F:threonine-tRNA ligase activity"/>
    <property type="evidence" value="ECO:0007669"/>
    <property type="project" value="UniProtKB-EC"/>
</dbReference>
<sequence>MQSIDHRDIGTQQELFFFHKYSPGSCIFLPDGTIILNNLQRLMREEYKKRGFLEVSTPQMFNAKLWETSGHLGKYEENMFKISNCSDDMCCMKPMNCPTHCLIFKHQKRSYRELPLRLADFGVLHRNELTGTLTGLTRVRKFCQDDAHIFCTEDQIGSEINSCFDFIEKIYKIFGFEFSISLSTRPDAYIGDLELWNKAEECLRTNLERWGKPYVVNEGDGAFYGPKIDFYINDSNGKKHQCGTIQLDFNLPKRFKLKYTNAQDKIDVPVMIHRAVYGSFERFFGILCEHYAGKFPFWMSPKQVMIIPINETCIEYAKEIKAALYKYYVDIDFSGNTLKKKIVNAEQLRYNYILVVGEKEIQNKNMNVRFRNVREQKTYSMDQLLSEFKRNQKTFL</sequence>
<keyword evidence="9" id="KW-0067">ATP-binding</keyword>
<evidence type="ECO:0000256" key="7">
    <source>
        <dbReference type="ARBA" id="ARBA00022741"/>
    </source>
</evidence>
<comment type="similarity">
    <text evidence="2">Belongs to the class-II aminoacyl-tRNA synthetase family.</text>
</comment>
<evidence type="ECO:0000256" key="13">
    <source>
        <dbReference type="ARBA" id="ARBA00049515"/>
    </source>
</evidence>
<dbReference type="PANTHER" id="PTHR11451:SF44">
    <property type="entry name" value="THREONINE--TRNA LIGASE, CHLOROPLASTIC_MITOCHONDRIAL 2"/>
    <property type="match status" value="1"/>
</dbReference>
<dbReference type="SUPFAM" id="SSF52954">
    <property type="entry name" value="Class II aaRS ABD-related"/>
    <property type="match status" value="1"/>
</dbReference>
<dbReference type="CDD" id="cd00771">
    <property type="entry name" value="ThrRS_core"/>
    <property type="match status" value="1"/>
</dbReference>
<proteinExistence type="inferred from homology"/>
<dbReference type="SUPFAM" id="SSF55681">
    <property type="entry name" value="Class II aaRS and biotin synthetases"/>
    <property type="match status" value="1"/>
</dbReference>
<dbReference type="InterPro" id="IPR045864">
    <property type="entry name" value="aa-tRNA-synth_II/BPL/LPL"/>
</dbReference>
<dbReference type="GO" id="GO:0046872">
    <property type="term" value="F:metal ion binding"/>
    <property type="evidence" value="ECO:0007669"/>
    <property type="project" value="UniProtKB-KW"/>
</dbReference>
<evidence type="ECO:0000256" key="12">
    <source>
        <dbReference type="ARBA" id="ARBA00031900"/>
    </source>
</evidence>
<evidence type="ECO:0000256" key="9">
    <source>
        <dbReference type="ARBA" id="ARBA00022840"/>
    </source>
</evidence>
<dbReference type="InterPro" id="IPR036621">
    <property type="entry name" value="Anticodon-bd_dom_sf"/>
</dbReference>
<organism evidence="15">
    <name type="scientific">viral metagenome</name>
    <dbReference type="NCBI Taxonomy" id="1070528"/>
    <lineage>
        <taxon>unclassified sequences</taxon>
        <taxon>metagenomes</taxon>
        <taxon>organismal metagenomes</taxon>
    </lineage>
</organism>
<keyword evidence="4" id="KW-0963">Cytoplasm</keyword>
<evidence type="ECO:0000256" key="2">
    <source>
        <dbReference type="ARBA" id="ARBA00008226"/>
    </source>
</evidence>
<dbReference type="CDD" id="cd00860">
    <property type="entry name" value="ThrRS_anticodon"/>
    <property type="match status" value="1"/>
</dbReference>
<evidence type="ECO:0000256" key="5">
    <source>
        <dbReference type="ARBA" id="ARBA00022598"/>
    </source>
</evidence>
<dbReference type="FunFam" id="3.30.930.10:FF:000019">
    <property type="entry name" value="Threonine--tRNA ligase"/>
    <property type="match status" value="1"/>
</dbReference>
<evidence type="ECO:0000256" key="6">
    <source>
        <dbReference type="ARBA" id="ARBA00022723"/>
    </source>
</evidence>
<dbReference type="InterPro" id="IPR006195">
    <property type="entry name" value="aa-tRNA-synth_II"/>
</dbReference>
<dbReference type="EMBL" id="MN739361">
    <property type="protein sequence ID" value="QHT00958.1"/>
    <property type="molecule type" value="Genomic_DNA"/>
</dbReference>
<dbReference type="EC" id="6.1.1.3" evidence="3"/>
<keyword evidence="7" id="KW-0547">Nucleotide-binding</keyword>
<dbReference type="Gene3D" id="3.40.50.800">
    <property type="entry name" value="Anticodon-binding domain"/>
    <property type="match status" value="1"/>
</dbReference>
<dbReference type="PANTHER" id="PTHR11451">
    <property type="entry name" value="THREONINE-TRNA LIGASE"/>
    <property type="match status" value="1"/>
</dbReference>
<evidence type="ECO:0000256" key="8">
    <source>
        <dbReference type="ARBA" id="ARBA00022833"/>
    </source>
</evidence>
<evidence type="ECO:0000256" key="11">
    <source>
        <dbReference type="ARBA" id="ARBA00023146"/>
    </source>
</evidence>
<keyword evidence="6" id="KW-0479">Metal-binding</keyword>
<comment type="catalytic activity">
    <reaction evidence="13">
        <text>tRNA(Thr) + L-threonine + ATP = L-threonyl-tRNA(Thr) + AMP + diphosphate + H(+)</text>
        <dbReference type="Rhea" id="RHEA:24624"/>
        <dbReference type="Rhea" id="RHEA-COMP:9670"/>
        <dbReference type="Rhea" id="RHEA-COMP:9704"/>
        <dbReference type="ChEBI" id="CHEBI:15378"/>
        <dbReference type="ChEBI" id="CHEBI:30616"/>
        <dbReference type="ChEBI" id="CHEBI:33019"/>
        <dbReference type="ChEBI" id="CHEBI:57926"/>
        <dbReference type="ChEBI" id="CHEBI:78442"/>
        <dbReference type="ChEBI" id="CHEBI:78534"/>
        <dbReference type="ChEBI" id="CHEBI:456215"/>
        <dbReference type="EC" id="6.1.1.3"/>
    </reaction>
</comment>
<reference evidence="15" key="1">
    <citation type="journal article" date="2020" name="Nature">
        <title>Giant virus diversity and host interactions through global metagenomics.</title>
        <authorList>
            <person name="Schulz F."/>
            <person name="Roux S."/>
            <person name="Paez-Espino D."/>
            <person name="Jungbluth S."/>
            <person name="Walsh D.A."/>
            <person name="Denef V.J."/>
            <person name="McMahon K.D."/>
            <person name="Konstantinidis K.T."/>
            <person name="Eloe-Fadrosh E.A."/>
            <person name="Kyrpides N.C."/>
            <person name="Woyke T."/>
        </authorList>
    </citation>
    <scope>NUCLEOTIDE SEQUENCE</scope>
    <source>
        <strain evidence="15">GVMAG-M-3300020192-26</strain>
    </source>
</reference>
<keyword evidence="5" id="KW-0436">Ligase</keyword>
<dbReference type="InterPro" id="IPR004154">
    <property type="entry name" value="Anticodon-bd"/>
</dbReference>
<dbReference type="PRINTS" id="PR01047">
    <property type="entry name" value="TRNASYNTHTHR"/>
</dbReference>
<keyword evidence="11" id="KW-0030">Aminoacyl-tRNA synthetase</keyword>
<dbReference type="Gene3D" id="3.30.930.10">
    <property type="entry name" value="Bira Bifunctional Protein, Domain 2"/>
    <property type="match status" value="1"/>
</dbReference>
<dbReference type="InterPro" id="IPR002314">
    <property type="entry name" value="aa-tRNA-synt_IIb"/>
</dbReference>
<evidence type="ECO:0000256" key="4">
    <source>
        <dbReference type="ARBA" id="ARBA00022490"/>
    </source>
</evidence>
<protein>
    <recommendedName>
        <fullName evidence="3">threonine--tRNA ligase</fullName>
        <ecNumber evidence="3">6.1.1.3</ecNumber>
    </recommendedName>
    <alternativeName>
        <fullName evidence="12">Threonyl-tRNA synthetase</fullName>
    </alternativeName>
</protein>
<dbReference type="GO" id="GO:0005739">
    <property type="term" value="C:mitochondrion"/>
    <property type="evidence" value="ECO:0007669"/>
    <property type="project" value="TreeGrafter"/>
</dbReference>
<keyword evidence="10" id="KW-0648">Protein biosynthesis</keyword>
<comment type="subcellular location">
    <subcellularLocation>
        <location evidence="1">Cytoplasm</location>
    </subcellularLocation>
</comment>
<dbReference type="PROSITE" id="PS50862">
    <property type="entry name" value="AA_TRNA_LIGASE_II"/>
    <property type="match status" value="1"/>
</dbReference>
<evidence type="ECO:0000313" key="15">
    <source>
        <dbReference type="EMBL" id="QHT00958.1"/>
    </source>
</evidence>
<keyword evidence="8" id="KW-0862">Zinc</keyword>
<dbReference type="GO" id="GO:0006435">
    <property type="term" value="P:threonyl-tRNA aminoacylation"/>
    <property type="evidence" value="ECO:0007669"/>
    <property type="project" value="InterPro"/>
</dbReference>
<evidence type="ECO:0000256" key="3">
    <source>
        <dbReference type="ARBA" id="ARBA00013163"/>
    </source>
</evidence>